<feature type="domain" description="C-type lectin" evidence="19">
    <location>
        <begin position="37"/>
        <end position="152"/>
    </location>
</feature>
<dbReference type="InterPro" id="IPR018097">
    <property type="entry name" value="EGF_Ca-bd_CS"/>
</dbReference>
<comment type="subcellular location">
    <subcellularLocation>
        <location evidence="1">Membrane</location>
        <topology evidence="1">Single-pass type I membrane protein</topology>
    </subcellularLocation>
</comment>
<dbReference type="Pfam" id="PF07645">
    <property type="entry name" value="EGF_CA"/>
    <property type="match status" value="1"/>
</dbReference>
<dbReference type="PROSITE" id="PS00010">
    <property type="entry name" value="ASX_HYDROXYL"/>
    <property type="match status" value="1"/>
</dbReference>
<dbReference type="InterPro" id="IPR016186">
    <property type="entry name" value="C-type_lectin-like/link_sf"/>
</dbReference>
<dbReference type="FunFam" id="2.10.25.10:FF:000009">
    <property type="entry name" value="Low-density lipoprotein receptor isoform 1"/>
    <property type="match status" value="1"/>
</dbReference>
<evidence type="ECO:0000256" key="10">
    <source>
        <dbReference type="ARBA" id="ARBA00022989"/>
    </source>
</evidence>
<dbReference type="InterPro" id="IPR001304">
    <property type="entry name" value="C-type_lectin-like"/>
</dbReference>
<keyword evidence="9" id="KW-0677">Repeat</keyword>
<dbReference type="PROSITE" id="PS50041">
    <property type="entry name" value="C_TYPE_LECTIN_2"/>
    <property type="match status" value="1"/>
</dbReference>
<evidence type="ECO:0000256" key="2">
    <source>
        <dbReference type="ARBA" id="ARBA00019822"/>
    </source>
</evidence>
<evidence type="ECO:0000256" key="1">
    <source>
        <dbReference type="ARBA" id="ARBA00004479"/>
    </source>
</evidence>
<evidence type="ECO:0000313" key="21">
    <source>
        <dbReference type="Proteomes" id="UP000694680"/>
    </source>
</evidence>
<proteinExistence type="predicted"/>
<reference evidence="20" key="3">
    <citation type="submission" date="2025-09" db="UniProtKB">
        <authorList>
            <consortium name="Ensembl"/>
        </authorList>
    </citation>
    <scope>IDENTIFICATION</scope>
</reference>
<keyword evidence="14" id="KW-0325">Glycoprotein</keyword>
<sequence length="380" mass="42011">IKNIILTPTLVALFLLSLRPESSSARSQSGLCRPVCLEDDCVTLHQDTVDFQRAENACGDHHGELLTLQSEADCAIFDVLRQELSGNFWIGLRLPANVCSNLALPLRGYKWTSGKKNKGWTSHLVQWRDSTTLCSPHCVSVSSDGTWTERPCLSEIHGFLCRTQHKHACVVGELTGPLVFQSSDGCLSGPCEHMCKAVKGGYMCSCYKGYTVDGTDARRCKLHCPRHTCPAVCGPSGDRACYCPDGFLLINDKSCEDIDECMMYACDHECKNTFGSFVCSCAKGYVLKNQVKCVKAEDGKDLVETTTPVLTDNLKPSFFTNKTLKTTSTSAGEFLWIWIVVTMVVLGLLFLIRCYVVKHLKRREHNQQVTGLTPVDNNGC</sequence>
<dbReference type="SUPFAM" id="SSF57196">
    <property type="entry name" value="EGF/Laminin"/>
    <property type="match status" value="3"/>
</dbReference>
<evidence type="ECO:0000313" key="20">
    <source>
        <dbReference type="Ensembl" id="ENSGWIP00000009510.1"/>
    </source>
</evidence>
<dbReference type="SUPFAM" id="SSF56436">
    <property type="entry name" value="C-type lectin-like"/>
    <property type="match status" value="1"/>
</dbReference>
<organism evidence="20 21">
    <name type="scientific">Gouania willdenowi</name>
    <name type="common">Blunt-snouted clingfish</name>
    <name type="synonym">Lepadogaster willdenowi</name>
    <dbReference type="NCBI Taxonomy" id="441366"/>
    <lineage>
        <taxon>Eukaryota</taxon>
        <taxon>Metazoa</taxon>
        <taxon>Chordata</taxon>
        <taxon>Craniata</taxon>
        <taxon>Vertebrata</taxon>
        <taxon>Euteleostomi</taxon>
        <taxon>Actinopterygii</taxon>
        <taxon>Neopterygii</taxon>
        <taxon>Teleostei</taxon>
        <taxon>Neoteleostei</taxon>
        <taxon>Acanthomorphata</taxon>
        <taxon>Ovalentaria</taxon>
        <taxon>Blenniimorphae</taxon>
        <taxon>Blenniiformes</taxon>
        <taxon>Gobiesocoidei</taxon>
        <taxon>Gobiesocidae</taxon>
        <taxon>Gobiesocinae</taxon>
        <taxon>Gouania</taxon>
    </lineage>
</organism>
<evidence type="ECO:0000256" key="16">
    <source>
        <dbReference type="ARBA" id="ARBA00046453"/>
    </source>
</evidence>
<evidence type="ECO:0000256" key="6">
    <source>
        <dbReference type="ARBA" id="ARBA00022692"/>
    </source>
</evidence>
<evidence type="ECO:0000256" key="12">
    <source>
        <dbReference type="ARBA" id="ARBA00023157"/>
    </source>
</evidence>
<keyword evidence="3" id="KW-0245">EGF-like domain</keyword>
<evidence type="ECO:0000256" key="8">
    <source>
        <dbReference type="ARBA" id="ARBA00022734"/>
    </source>
</evidence>
<evidence type="ECO:0000256" key="9">
    <source>
        <dbReference type="ARBA" id="ARBA00022737"/>
    </source>
</evidence>
<dbReference type="GO" id="GO:0006897">
    <property type="term" value="P:endocytosis"/>
    <property type="evidence" value="ECO:0007669"/>
    <property type="project" value="UniProtKB-KW"/>
</dbReference>
<dbReference type="InterPro" id="IPR051505">
    <property type="entry name" value="C-type_lectin_domain"/>
</dbReference>
<comment type="function">
    <text evidence="15">Endothelial cell receptor that plays a critical role in regulating several physiological processes including hemostasis, coagulation, fibrinolysis, inflammation, and angiogenesis. Acts as a cofactor for thrombin activation of protein C/PROC on the surface of vascular endothelial cells leading to initiation of the activated protein C anticoagulant pathway. Also accelerates the activation of the plasma carboxypeptidase B2/CPB2, which catalyzes removal of C-terminal basic amino acids from its substrates including kinins or anaphylatoxins leading to fibrinolysis inhibition. Plays critical protective roles in changing the cleavage specificity of protease-activated receptor 1/PAR1, inhibiting endothelial cell permeability and inflammation. Suppresses inflammation distinctly from its anticoagulant cofactor activity by sequestering HMGB1 thereby preventing it from engaging cellular receptors such as RAGE and contributing to the inflammatory response.</text>
</comment>
<dbReference type="AlphaFoldDB" id="A0A8C5DNI1"/>
<keyword evidence="10 17" id="KW-1133">Transmembrane helix</keyword>
<keyword evidence="5" id="KW-0254">Endocytosis</keyword>
<dbReference type="GO" id="GO:0030246">
    <property type="term" value="F:carbohydrate binding"/>
    <property type="evidence" value="ECO:0007669"/>
    <property type="project" value="UniProtKB-KW"/>
</dbReference>
<keyword evidence="13" id="KW-0675">Receptor</keyword>
<feature type="chain" id="PRO_5034926132" description="Thrombomodulin" evidence="18">
    <location>
        <begin position="26"/>
        <end position="380"/>
    </location>
</feature>
<dbReference type="GO" id="GO:0016020">
    <property type="term" value="C:membrane"/>
    <property type="evidence" value="ECO:0007669"/>
    <property type="project" value="UniProtKB-SubCell"/>
</dbReference>
<dbReference type="PANTHER" id="PTHR14789:SF9">
    <property type="entry name" value="THROMBOMODULIN"/>
    <property type="match status" value="1"/>
</dbReference>
<name>A0A8C5DNI1_GOUWI</name>
<dbReference type="Ensembl" id="ENSGWIT00000010606.1">
    <property type="protein sequence ID" value="ENSGWIP00000009510.1"/>
    <property type="gene ID" value="ENSGWIG00000005665.1"/>
</dbReference>
<gene>
    <name evidence="20" type="primary">LOC114456622</name>
</gene>
<reference evidence="20" key="1">
    <citation type="submission" date="2020-06" db="EMBL/GenBank/DDBJ databases">
        <authorList>
            <consortium name="Wellcome Sanger Institute Data Sharing"/>
        </authorList>
    </citation>
    <scope>NUCLEOTIDE SEQUENCE [LARGE SCALE GENOMIC DNA]</scope>
</reference>
<dbReference type="GO" id="GO:0005509">
    <property type="term" value="F:calcium ion binding"/>
    <property type="evidence" value="ECO:0007669"/>
    <property type="project" value="InterPro"/>
</dbReference>
<keyword evidence="4" id="KW-0597">Phosphoprotein</keyword>
<evidence type="ECO:0000256" key="13">
    <source>
        <dbReference type="ARBA" id="ARBA00023170"/>
    </source>
</evidence>
<feature type="transmembrane region" description="Helical" evidence="17">
    <location>
        <begin position="335"/>
        <end position="356"/>
    </location>
</feature>
<keyword evidence="8" id="KW-0430">Lectin</keyword>
<dbReference type="Pfam" id="PF09064">
    <property type="entry name" value="EGF_Tme5"/>
    <property type="match status" value="1"/>
</dbReference>
<keyword evidence="6 17" id="KW-0812">Transmembrane</keyword>
<dbReference type="InterPro" id="IPR015149">
    <property type="entry name" value="Tme5_EGF-like"/>
</dbReference>
<dbReference type="Gene3D" id="3.10.100.10">
    <property type="entry name" value="Mannose-Binding Protein A, subunit A"/>
    <property type="match status" value="1"/>
</dbReference>
<comment type="subunit">
    <text evidence="16">Interacts with ITGAL, ITGAM and ITGB2. Interacts with thrombin/F2; this interaction switches the specificity of thrombin from a procoagulant to an anticoagulant and antifibrinolytic protease. Interacts with ANGP1 and ANGP2; these interactions significantly inhibit the generation of activated PC and TAFIa/CPB2 by the thrombin/thrombomodulin complex. Interacts with PF4; this interaction enhances generation of activated protein C. Interacts with HMGB1; this interaction inhibits HMGB1 inflammatory activity.</text>
</comment>
<dbReference type="GO" id="GO:0004888">
    <property type="term" value="F:transmembrane signaling receptor activity"/>
    <property type="evidence" value="ECO:0007669"/>
    <property type="project" value="InterPro"/>
</dbReference>
<keyword evidence="11 17" id="KW-0472">Membrane</keyword>
<dbReference type="Proteomes" id="UP000694680">
    <property type="component" value="Chromosome 22"/>
</dbReference>
<evidence type="ECO:0000256" key="4">
    <source>
        <dbReference type="ARBA" id="ARBA00022553"/>
    </source>
</evidence>
<dbReference type="InterPro" id="IPR016187">
    <property type="entry name" value="CTDL_fold"/>
</dbReference>
<evidence type="ECO:0000256" key="3">
    <source>
        <dbReference type="ARBA" id="ARBA00022536"/>
    </source>
</evidence>
<feature type="signal peptide" evidence="18">
    <location>
        <begin position="1"/>
        <end position="25"/>
    </location>
</feature>
<dbReference type="CDD" id="cd00054">
    <property type="entry name" value="EGF_CA"/>
    <property type="match status" value="1"/>
</dbReference>
<dbReference type="InterPro" id="IPR000742">
    <property type="entry name" value="EGF"/>
</dbReference>
<evidence type="ECO:0000259" key="19">
    <source>
        <dbReference type="PROSITE" id="PS50041"/>
    </source>
</evidence>
<keyword evidence="21" id="KW-1185">Reference proteome</keyword>
<dbReference type="InterPro" id="IPR001881">
    <property type="entry name" value="EGF-like_Ca-bd_dom"/>
</dbReference>
<evidence type="ECO:0000256" key="7">
    <source>
        <dbReference type="ARBA" id="ARBA00022729"/>
    </source>
</evidence>
<accession>A0A8C5DNI1</accession>
<evidence type="ECO:0000256" key="5">
    <source>
        <dbReference type="ARBA" id="ARBA00022583"/>
    </source>
</evidence>
<reference evidence="20" key="2">
    <citation type="submission" date="2025-08" db="UniProtKB">
        <authorList>
            <consortium name="Ensembl"/>
        </authorList>
    </citation>
    <scope>IDENTIFICATION</scope>
</reference>
<evidence type="ECO:0000256" key="17">
    <source>
        <dbReference type="SAM" id="Phobius"/>
    </source>
</evidence>
<evidence type="ECO:0000256" key="11">
    <source>
        <dbReference type="ARBA" id="ARBA00023136"/>
    </source>
</evidence>
<dbReference type="Pfam" id="PF00059">
    <property type="entry name" value="Lectin_C"/>
    <property type="match status" value="1"/>
</dbReference>
<dbReference type="InterPro" id="IPR000152">
    <property type="entry name" value="EGF-type_Asp/Asn_hydroxyl_site"/>
</dbReference>
<evidence type="ECO:0000256" key="14">
    <source>
        <dbReference type="ARBA" id="ARBA00023180"/>
    </source>
</evidence>
<protein>
    <recommendedName>
        <fullName evidence="2">Thrombomodulin</fullName>
    </recommendedName>
</protein>
<keyword evidence="7 18" id="KW-0732">Signal</keyword>
<evidence type="ECO:0000256" key="15">
    <source>
        <dbReference type="ARBA" id="ARBA00045242"/>
    </source>
</evidence>
<dbReference type="Gene3D" id="2.10.25.10">
    <property type="entry name" value="Laminin"/>
    <property type="match status" value="3"/>
</dbReference>
<dbReference type="SMART" id="SM00181">
    <property type="entry name" value="EGF"/>
    <property type="match status" value="3"/>
</dbReference>
<dbReference type="PROSITE" id="PS01187">
    <property type="entry name" value="EGF_CA"/>
    <property type="match status" value="1"/>
</dbReference>
<dbReference type="InterPro" id="IPR049883">
    <property type="entry name" value="NOTCH1_EGF-like"/>
</dbReference>
<dbReference type="PANTHER" id="PTHR14789">
    <property type="entry name" value="CHONDROLECTIN VARIANT CHODLFDELTAE"/>
    <property type="match status" value="1"/>
</dbReference>
<evidence type="ECO:0000256" key="18">
    <source>
        <dbReference type="SAM" id="SignalP"/>
    </source>
</evidence>
<keyword evidence="12" id="KW-1015">Disulfide bond</keyword>
<dbReference type="SMART" id="SM00179">
    <property type="entry name" value="EGF_CA"/>
    <property type="match status" value="2"/>
</dbReference>